<keyword evidence="4" id="KW-0479">Metal-binding</keyword>
<feature type="domain" description="RING-type" evidence="10">
    <location>
        <begin position="146"/>
        <end position="199"/>
    </location>
</feature>
<name>A0A7D8UTU2_9HELO</name>
<dbReference type="Pfam" id="PF01485">
    <property type="entry name" value="IBR"/>
    <property type="match status" value="1"/>
</dbReference>
<keyword evidence="3" id="KW-0808">Transferase</keyword>
<dbReference type="CDD" id="cd20335">
    <property type="entry name" value="BRcat_RBR"/>
    <property type="match status" value="1"/>
</dbReference>
<gene>
    <name evidence="12" type="ORF">LCER1_G004091</name>
</gene>
<evidence type="ECO:0000256" key="6">
    <source>
        <dbReference type="ARBA" id="ARBA00022771"/>
    </source>
</evidence>
<evidence type="ECO:0000313" key="12">
    <source>
        <dbReference type="EMBL" id="TVY54887.1"/>
    </source>
</evidence>
<dbReference type="InterPro" id="IPR001841">
    <property type="entry name" value="Znf_RING"/>
</dbReference>
<evidence type="ECO:0000259" key="10">
    <source>
        <dbReference type="PROSITE" id="PS50089"/>
    </source>
</evidence>
<dbReference type="InterPro" id="IPR044066">
    <property type="entry name" value="TRIAD_supradom"/>
</dbReference>
<evidence type="ECO:0000256" key="1">
    <source>
        <dbReference type="ARBA" id="ARBA00001798"/>
    </source>
</evidence>
<keyword evidence="7" id="KW-0833">Ubl conjugation pathway</keyword>
<comment type="caution">
    <text evidence="12">The sequence shown here is derived from an EMBL/GenBank/DDBJ whole genome shotgun (WGS) entry which is preliminary data.</text>
</comment>
<evidence type="ECO:0000256" key="5">
    <source>
        <dbReference type="ARBA" id="ARBA00022737"/>
    </source>
</evidence>
<dbReference type="Proteomes" id="UP000481288">
    <property type="component" value="Unassembled WGS sequence"/>
</dbReference>
<dbReference type="GO" id="GO:0008270">
    <property type="term" value="F:zinc ion binding"/>
    <property type="evidence" value="ECO:0007669"/>
    <property type="project" value="UniProtKB-KW"/>
</dbReference>
<dbReference type="InterPro" id="IPR031127">
    <property type="entry name" value="E3_UB_ligase_RBR"/>
</dbReference>
<keyword evidence="13" id="KW-1185">Reference proteome</keyword>
<reference evidence="12 13" key="1">
    <citation type="submission" date="2018-05" db="EMBL/GenBank/DDBJ databases">
        <title>Whole genome sequencing for identification of molecular markers to develop diagnostic detection tools for the regulated plant pathogen Lachnellula willkommii.</title>
        <authorList>
            <person name="Giroux E."/>
            <person name="Bilodeau G."/>
        </authorList>
    </citation>
    <scope>NUCLEOTIDE SEQUENCE [LARGE SCALE GENOMIC DNA]</scope>
    <source>
        <strain evidence="12 13">CBS 625.97</strain>
    </source>
</reference>
<dbReference type="SMART" id="SM00647">
    <property type="entry name" value="IBR"/>
    <property type="match status" value="1"/>
</dbReference>
<organism evidence="12 13">
    <name type="scientific">Lachnellula cervina</name>
    <dbReference type="NCBI Taxonomy" id="1316786"/>
    <lineage>
        <taxon>Eukaryota</taxon>
        <taxon>Fungi</taxon>
        <taxon>Dikarya</taxon>
        <taxon>Ascomycota</taxon>
        <taxon>Pezizomycotina</taxon>
        <taxon>Leotiomycetes</taxon>
        <taxon>Helotiales</taxon>
        <taxon>Lachnaceae</taxon>
        <taxon>Lachnellula</taxon>
    </lineage>
</organism>
<dbReference type="OrthoDB" id="1431934at2759"/>
<evidence type="ECO:0000256" key="2">
    <source>
        <dbReference type="ARBA" id="ARBA00012251"/>
    </source>
</evidence>
<evidence type="ECO:0000256" key="3">
    <source>
        <dbReference type="ARBA" id="ARBA00022679"/>
    </source>
</evidence>
<keyword evidence="8" id="KW-0862">Zinc</keyword>
<dbReference type="Gene3D" id="3.30.40.10">
    <property type="entry name" value="Zinc/RING finger domain, C3HC4 (zinc finger)"/>
    <property type="match status" value="1"/>
</dbReference>
<evidence type="ECO:0000256" key="4">
    <source>
        <dbReference type="ARBA" id="ARBA00022723"/>
    </source>
</evidence>
<accession>A0A7D8UTU2</accession>
<dbReference type="InterPro" id="IPR002867">
    <property type="entry name" value="IBR_dom"/>
</dbReference>
<dbReference type="EMBL" id="QGMG01000296">
    <property type="protein sequence ID" value="TVY54887.1"/>
    <property type="molecule type" value="Genomic_DNA"/>
</dbReference>
<keyword evidence="5" id="KW-0677">Repeat</keyword>
<dbReference type="SUPFAM" id="SSF57850">
    <property type="entry name" value="RING/U-box"/>
    <property type="match status" value="2"/>
</dbReference>
<keyword evidence="6 9" id="KW-0863">Zinc-finger</keyword>
<dbReference type="GO" id="GO:0061630">
    <property type="term" value="F:ubiquitin protein ligase activity"/>
    <property type="evidence" value="ECO:0007669"/>
    <property type="project" value="UniProtKB-EC"/>
</dbReference>
<evidence type="ECO:0000256" key="9">
    <source>
        <dbReference type="PROSITE-ProRule" id="PRU00175"/>
    </source>
</evidence>
<dbReference type="PROSITE" id="PS51873">
    <property type="entry name" value="TRIAD"/>
    <property type="match status" value="1"/>
</dbReference>
<feature type="domain" description="RING-type" evidence="11">
    <location>
        <begin position="142"/>
        <end position="304"/>
    </location>
</feature>
<dbReference type="PROSITE" id="PS50089">
    <property type="entry name" value="ZF_RING_2"/>
    <property type="match status" value="1"/>
</dbReference>
<comment type="catalytic activity">
    <reaction evidence="1">
        <text>[E2 ubiquitin-conjugating enzyme]-S-ubiquitinyl-L-cysteine + [acceptor protein]-L-lysine = [E2 ubiquitin-conjugating enzyme]-L-cysteine + [acceptor protein]-N(6)-ubiquitinyl-L-lysine.</text>
        <dbReference type="EC" id="2.3.2.31"/>
    </reaction>
</comment>
<dbReference type="EC" id="2.3.2.31" evidence="2"/>
<sequence length="304" mass="34539">MARINYKEFPSSICGVHPQIYTKGHLCQILTHYRKRHRKSDSKSILLGHLVTLEANIANEEYARIRDWMYQHRTLRLGFSKFVATGKNALDEGSDEEDAPYLKRRNVIGSARSGKEVQGDSEDMAVANPKGIPSPAIPVPQITIECAVCMESLESENLYQQKITPSCDHETRICASCVTQSINFQIQEISWDMINCPLCPELMPFECVKEIASEEAFQRYDRNSVIAAFRHMPNFTYCLNAGCDSGQIHGGGDDQPIMTCTTCQFKTCFTHKTAWHSDLTCTEYDEMLVKDKERTEQEEASQKF</sequence>
<proteinExistence type="predicted"/>
<dbReference type="InterPro" id="IPR013083">
    <property type="entry name" value="Znf_RING/FYVE/PHD"/>
</dbReference>
<dbReference type="PANTHER" id="PTHR11685">
    <property type="entry name" value="RBR FAMILY RING FINGER AND IBR DOMAIN-CONTAINING"/>
    <property type="match status" value="1"/>
</dbReference>
<evidence type="ECO:0000313" key="13">
    <source>
        <dbReference type="Proteomes" id="UP000481288"/>
    </source>
</evidence>
<evidence type="ECO:0000259" key="11">
    <source>
        <dbReference type="PROSITE" id="PS51873"/>
    </source>
</evidence>
<evidence type="ECO:0000256" key="7">
    <source>
        <dbReference type="ARBA" id="ARBA00022786"/>
    </source>
</evidence>
<evidence type="ECO:0000256" key="8">
    <source>
        <dbReference type="ARBA" id="ARBA00022833"/>
    </source>
</evidence>
<protein>
    <recommendedName>
        <fullName evidence="2">RBR-type E3 ubiquitin transferase</fullName>
        <ecNumber evidence="2">2.3.2.31</ecNumber>
    </recommendedName>
</protein>
<dbReference type="GO" id="GO:0016567">
    <property type="term" value="P:protein ubiquitination"/>
    <property type="evidence" value="ECO:0007669"/>
    <property type="project" value="InterPro"/>
</dbReference>
<dbReference type="AlphaFoldDB" id="A0A7D8UTU2"/>